<name>A0AAU9IDU6_9CILI</name>
<feature type="transmembrane region" description="Helical" evidence="1">
    <location>
        <begin position="86"/>
        <end position="108"/>
    </location>
</feature>
<dbReference type="Proteomes" id="UP001162131">
    <property type="component" value="Unassembled WGS sequence"/>
</dbReference>
<evidence type="ECO:0008006" key="4">
    <source>
        <dbReference type="Google" id="ProtNLM"/>
    </source>
</evidence>
<dbReference type="AlphaFoldDB" id="A0AAU9IDU6"/>
<keyword evidence="1" id="KW-1133">Transmembrane helix</keyword>
<reference evidence="2" key="1">
    <citation type="submission" date="2021-09" db="EMBL/GenBank/DDBJ databases">
        <authorList>
            <consortium name="AG Swart"/>
            <person name="Singh M."/>
            <person name="Singh A."/>
            <person name="Seah K."/>
            <person name="Emmerich C."/>
        </authorList>
    </citation>
    <scope>NUCLEOTIDE SEQUENCE</scope>
    <source>
        <strain evidence="2">ATCC30299</strain>
    </source>
</reference>
<comment type="caution">
    <text evidence="2">The sequence shown here is derived from an EMBL/GenBank/DDBJ whole genome shotgun (WGS) entry which is preliminary data.</text>
</comment>
<dbReference type="EMBL" id="CAJZBQ010000001">
    <property type="protein sequence ID" value="CAG9309894.1"/>
    <property type="molecule type" value="Genomic_DNA"/>
</dbReference>
<sequence length="163" mass="18090">MEQQPIGTTIHRKSSRWTLSILSAIGLIMTVAIFSILGAKGGHCDIPLREWLFIFSGTLGLISVTSMIVETCLIKCLSYRTGFYSYNIAMGFGITFLFIWLSIGSYFILSSSTCRDNFKVGYDLTLSIFGVFFLISALMIGLLLAGIFSGFFDKRKSNQFLNG</sequence>
<accession>A0AAU9IDU6</accession>
<keyword evidence="1" id="KW-0472">Membrane</keyword>
<gene>
    <name evidence="2" type="ORF">BSTOLATCC_MIC109</name>
</gene>
<evidence type="ECO:0000313" key="3">
    <source>
        <dbReference type="Proteomes" id="UP001162131"/>
    </source>
</evidence>
<feature type="transmembrane region" description="Helical" evidence="1">
    <location>
        <begin position="128"/>
        <end position="152"/>
    </location>
</feature>
<feature type="transmembrane region" description="Helical" evidence="1">
    <location>
        <begin position="21"/>
        <end position="39"/>
    </location>
</feature>
<keyword evidence="3" id="KW-1185">Reference proteome</keyword>
<keyword evidence="1" id="KW-0812">Transmembrane</keyword>
<evidence type="ECO:0000256" key="1">
    <source>
        <dbReference type="SAM" id="Phobius"/>
    </source>
</evidence>
<organism evidence="2 3">
    <name type="scientific">Blepharisma stoltei</name>
    <dbReference type="NCBI Taxonomy" id="1481888"/>
    <lineage>
        <taxon>Eukaryota</taxon>
        <taxon>Sar</taxon>
        <taxon>Alveolata</taxon>
        <taxon>Ciliophora</taxon>
        <taxon>Postciliodesmatophora</taxon>
        <taxon>Heterotrichea</taxon>
        <taxon>Heterotrichida</taxon>
        <taxon>Blepharismidae</taxon>
        <taxon>Blepharisma</taxon>
    </lineage>
</organism>
<feature type="transmembrane region" description="Helical" evidence="1">
    <location>
        <begin position="51"/>
        <end position="74"/>
    </location>
</feature>
<protein>
    <recommendedName>
        <fullName evidence="4">MARVEL domain-containing protein</fullName>
    </recommendedName>
</protein>
<evidence type="ECO:0000313" key="2">
    <source>
        <dbReference type="EMBL" id="CAG9309894.1"/>
    </source>
</evidence>
<proteinExistence type="predicted"/>